<reference evidence="2" key="1">
    <citation type="submission" date="2020-01" db="EMBL/GenBank/DDBJ databases">
        <title>Insect and environment-associated Actinomycetes.</title>
        <authorList>
            <person name="Currrie C."/>
            <person name="Chevrette M."/>
            <person name="Carlson C."/>
            <person name="Stubbendieck R."/>
            <person name="Wendt-Pienkowski E."/>
        </authorList>
    </citation>
    <scope>NUCLEOTIDE SEQUENCE</scope>
    <source>
        <strain evidence="2">SID12501</strain>
    </source>
</reference>
<dbReference type="AlphaFoldDB" id="A0A6B3BNN4"/>
<evidence type="ECO:0008006" key="3">
    <source>
        <dbReference type="Google" id="ProtNLM"/>
    </source>
</evidence>
<evidence type="ECO:0000256" key="1">
    <source>
        <dbReference type="SAM" id="SignalP"/>
    </source>
</evidence>
<proteinExistence type="predicted"/>
<feature type="signal peptide" evidence="1">
    <location>
        <begin position="1"/>
        <end position="33"/>
    </location>
</feature>
<protein>
    <recommendedName>
        <fullName evidence="3">Secreted protein</fullName>
    </recommendedName>
</protein>
<evidence type="ECO:0000313" key="2">
    <source>
        <dbReference type="EMBL" id="NEC85633.1"/>
    </source>
</evidence>
<dbReference type="EMBL" id="JAAGLU010000005">
    <property type="protein sequence ID" value="NEC85633.1"/>
    <property type="molecule type" value="Genomic_DNA"/>
</dbReference>
<feature type="chain" id="PRO_5025634107" description="Secreted protein" evidence="1">
    <location>
        <begin position="34"/>
        <end position="134"/>
    </location>
</feature>
<accession>A0A6B3BNN4</accession>
<organism evidence="2">
    <name type="scientific">Streptomyces sp. SID12501</name>
    <dbReference type="NCBI Taxonomy" id="2706042"/>
    <lineage>
        <taxon>Bacteria</taxon>
        <taxon>Bacillati</taxon>
        <taxon>Actinomycetota</taxon>
        <taxon>Actinomycetes</taxon>
        <taxon>Kitasatosporales</taxon>
        <taxon>Streptomycetaceae</taxon>
        <taxon>Streptomyces</taxon>
    </lineage>
</organism>
<gene>
    <name evidence="2" type="ORF">G3I71_07270</name>
</gene>
<keyword evidence="1" id="KW-0732">Signal</keyword>
<sequence length="134" mass="13946">MSGGSVRRRLALGLAVLTASGMLSLVSPGTAEAAAATSAASACSGRKARTLTFSTGEVRIYRRSGYVCAVTVPKRPGARQWMSVSVRARGGRPVVDEGLFSKRAGPVTVHAGRRQVWIEGAVGRGSVSSGWIRC</sequence>
<name>A0A6B3BNN4_9ACTN</name>
<comment type="caution">
    <text evidence="2">The sequence shown here is derived from an EMBL/GenBank/DDBJ whole genome shotgun (WGS) entry which is preliminary data.</text>
</comment>
<dbReference type="RefSeq" id="WP_164313086.1">
    <property type="nucleotide sequence ID" value="NZ_JAAGLU010000005.1"/>
</dbReference>